<feature type="transmembrane region" description="Helical" evidence="5">
    <location>
        <begin position="156"/>
        <end position="176"/>
    </location>
</feature>
<gene>
    <name evidence="8" type="ORF">L9F63_013612</name>
</gene>
<dbReference type="Proteomes" id="UP001233999">
    <property type="component" value="Unassembled WGS sequence"/>
</dbReference>
<dbReference type="SUPFAM" id="SSF55961">
    <property type="entry name" value="Bet v1-like"/>
    <property type="match status" value="1"/>
</dbReference>
<accession>A0AAD8A9N9</accession>
<evidence type="ECO:0008006" key="10">
    <source>
        <dbReference type="Google" id="ProtNLM"/>
    </source>
</evidence>
<protein>
    <recommendedName>
        <fullName evidence="10">StAR-related lipid transfer protein 3</fullName>
    </recommendedName>
</protein>
<evidence type="ECO:0000256" key="5">
    <source>
        <dbReference type="SAM" id="Phobius"/>
    </source>
</evidence>
<feature type="transmembrane region" description="Helical" evidence="5">
    <location>
        <begin position="100"/>
        <end position="121"/>
    </location>
</feature>
<dbReference type="PANTHER" id="PTHR46121:SF4">
    <property type="entry name" value="STEROIDOGENIC ACUTE REGULATORY PROTEIN-LIKE"/>
    <property type="match status" value="1"/>
</dbReference>
<keyword evidence="2 5" id="KW-0812">Transmembrane</keyword>
<evidence type="ECO:0000256" key="4">
    <source>
        <dbReference type="SAM" id="MobiDB-lite"/>
    </source>
</evidence>
<evidence type="ECO:0000313" key="8">
    <source>
        <dbReference type="EMBL" id="KAJ9595086.1"/>
    </source>
</evidence>
<dbReference type="PANTHER" id="PTHR46121">
    <property type="entry name" value="STEROIDOGENIC ACUTE REGULATORY PROTEIN-LIKE"/>
    <property type="match status" value="1"/>
</dbReference>
<dbReference type="Gene3D" id="3.30.530.20">
    <property type="match status" value="1"/>
</dbReference>
<evidence type="ECO:0000256" key="3">
    <source>
        <dbReference type="ARBA" id="ARBA00023136"/>
    </source>
</evidence>
<comment type="subcellular location">
    <subcellularLocation>
        <location evidence="1">Membrane</location>
        <topology evidence="1">Multi-pass membrane protein</topology>
    </subcellularLocation>
</comment>
<reference evidence="8" key="2">
    <citation type="submission" date="2023-05" db="EMBL/GenBank/DDBJ databases">
        <authorList>
            <person name="Fouks B."/>
        </authorList>
    </citation>
    <scope>NUCLEOTIDE SEQUENCE</scope>
    <source>
        <strain evidence="8">Stay&amp;Tobe</strain>
        <tissue evidence="8">Testes</tissue>
    </source>
</reference>
<feature type="non-terminal residue" evidence="8">
    <location>
        <position position="450"/>
    </location>
</feature>
<sequence length="450" mass="50960">MNVNEQEIRAVAEVLLTASSGSHQQSSMPRVTGRISTEGLVTGLRRDGRMSVVRRFFCLFVTFDLLFTVLMWLICILLNGDDIVNALTKQVVHYSIHTSLFDIVMAAGCRFTTLLLFYGLLYVNHWFIVALTTSGTCAFLIGKVFVYYWASANQPVFQVLLVLTSFVLSWGEAWFLDFRVLPQETQALEYLQAISSYPESERTPLLRSYLQGLPQPDDYTESIGNFYSPMDSPQSSDDEGEPRRYRSRHPPGASSQIAKYKREGQEVLEVSWKIINSPDWKLEKQTLEGDTIYSKELPHGMKVLKLTFIVDFSPRLLLEELFHRVGNIPKWNPTVLETRIVQVIDEHTDICYQVAKEGGGGIVSSRDFVILRHWGMKEGSYVSAGVSVLHPDIPPVKKYVRGENGPTCWVIRPVAENTECGISNSGIIQQAISNISPQMTYVTRVMFNFM</sequence>
<evidence type="ECO:0000259" key="7">
    <source>
        <dbReference type="PROSITE" id="PS51439"/>
    </source>
</evidence>
<organism evidence="8 9">
    <name type="scientific">Diploptera punctata</name>
    <name type="common">Pacific beetle cockroach</name>
    <dbReference type="NCBI Taxonomy" id="6984"/>
    <lineage>
        <taxon>Eukaryota</taxon>
        <taxon>Metazoa</taxon>
        <taxon>Ecdysozoa</taxon>
        <taxon>Arthropoda</taxon>
        <taxon>Hexapoda</taxon>
        <taxon>Insecta</taxon>
        <taxon>Pterygota</taxon>
        <taxon>Neoptera</taxon>
        <taxon>Polyneoptera</taxon>
        <taxon>Dictyoptera</taxon>
        <taxon>Blattodea</taxon>
        <taxon>Blaberoidea</taxon>
        <taxon>Blaberidae</taxon>
        <taxon>Diplopterinae</taxon>
        <taxon>Diploptera</taxon>
    </lineage>
</organism>
<keyword evidence="9" id="KW-1185">Reference proteome</keyword>
<dbReference type="Pfam" id="PF01852">
    <property type="entry name" value="START"/>
    <property type="match status" value="1"/>
</dbReference>
<feature type="region of interest" description="Disordered" evidence="4">
    <location>
        <begin position="224"/>
        <end position="256"/>
    </location>
</feature>
<proteinExistence type="predicted"/>
<evidence type="ECO:0000259" key="6">
    <source>
        <dbReference type="PROSITE" id="PS50848"/>
    </source>
</evidence>
<dbReference type="GO" id="GO:0005765">
    <property type="term" value="C:lysosomal membrane"/>
    <property type="evidence" value="ECO:0007669"/>
    <property type="project" value="TreeGrafter"/>
</dbReference>
<evidence type="ECO:0000313" key="9">
    <source>
        <dbReference type="Proteomes" id="UP001233999"/>
    </source>
</evidence>
<evidence type="ECO:0000256" key="2">
    <source>
        <dbReference type="ARBA" id="ARBA00022692"/>
    </source>
</evidence>
<evidence type="ECO:0000256" key="1">
    <source>
        <dbReference type="ARBA" id="ARBA00004141"/>
    </source>
</evidence>
<keyword evidence="5" id="KW-1133">Transmembrane helix</keyword>
<dbReference type="EMBL" id="JASPKZ010002694">
    <property type="protein sequence ID" value="KAJ9595086.1"/>
    <property type="molecule type" value="Genomic_DNA"/>
</dbReference>
<name>A0AAD8A9N9_DIPPU</name>
<dbReference type="Pfam" id="PF10457">
    <property type="entry name" value="MENTAL"/>
    <property type="match status" value="1"/>
</dbReference>
<dbReference type="SMART" id="SM00234">
    <property type="entry name" value="START"/>
    <property type="match status" value="1"/>
</dbReference>
<dbReference type="PROSITE" id="PS51439">
    <property type="entry name" value="MENTAL"/>
    <property type="match status" value="1"/>
</dbReference>
<dbReference type="InterPro" id="IPR002913">
    <property type="entry name" value="START_lipid-bd_dom"/>
</dbReference>
<dbReference type="PROSITE" id="PS50848">
    <property type="entry name" value="START"/>
    <property type="match status" value="1"/>
</dbReference>
<dbReference type="GO" id="GO:0005789">
    <property type="term" value="C:endoplasmic reticulum membrane"/>
    <property type="evidence" value="ECO:0007669"/>
    <property type="project" value="TreeGrafter"/>
</dbReference>
<feature type="transmembrane region" description="Helical" evidence="5">
    <location>
        <begin position="56"/>
        <end position="80"/>
    </location>
</feature>
<dbReference type="GO" id="GO:0008289">
    <property type="term" value="F:lipid binding"/>
    <property type="evidence" value="ECO:0007669"/>
    <property type="project" value="InterPro"/>
</dbReference>
<feature type="domain" description="MENTAL" evidence="7">
    <location>
        <begin position="50"/>
        <end position="226"/>
    </location>
</feature>
<keyword evidence="3 5" id="KW-0472">Membrane</keyword>
<comment type="caution">
    <text evidence="8">The sequence shown here is derived from an EMBL/GenBank/DDBJ whole genome shotgun (WGS) entry which is preliminary data.</text>
</comment>
<dbReference type="InterPro" id="IPR023393">
    <property type="entry name" value="START-like_dom_sf"/>
</dbReference>
<dbReference type="GO" id="GO:0140284">
    <property type="term" value="C:endoplasmic reticulum-endosome membrane contact site"/>
    <property type="evidence" value="ECO:0007669"/>
    <property type="project" value="TreeGrafter"/>
</dbReference>
<feature type="transmembrane region" description="Helical" evidence="5">
    <location>
        <begin position="128"/>
        <end position="150"/>
    </location>
</feature>
<dbReference type="InterPro" id="IPR019498">
    <property type="entry name" value="MENTAL"/>
</dbReference>
<feature type="domain" description="START" evidence="6">
    <location>
        <begin position="276"/>
        <end position="450"/>
    </location>
</feature>
<reference evidence="8" key="1">
    <citation type="journal article" date="2023" name="IScience">
        <title>Live-bearing cockroach genome reveals convergent evolutionary mechanisms linked to viviparity in insects and beyond.</title>
        <authorList>
            <person name="Fouks B."/>
            <person name="Harrison M.C."/>
            <person name="Mikhailova A.A."/>
            <person name="Marchal E."/>
            <person name="English S."/>
            <person name="Carruthers M."/>
            <person name="Jennings E.C."/>
            <person name="Chiamaka E.L."/>
            <person name="Frigard R.A."/>
            <person name="Pippel M."/>
            <person name="Attardo G.M."/>
            <person name="Benoit J.B."/>
            <person name="Bornberg-Bauer E."/>
            <person name="Tobe S.S."/>
        </authorList>
    </citation>
    <scope>NUCLEOTIDE SEQUENCE</scope>
    <source>
        <strain evidence="8">Stay&amp;Tobe</strain>
    </source>
</reference>
<dbReference type="AlphaFoldDB" id="A0AAD8A9N9"/>
<dbReference type="GO" id="GO:0099044">
    <property type="term" value="P:vesicle tethering to endoplasmic reticulum"/>
    <property type="evidence" value="ECO:0007669"/>
    <property type="project" value="TreeGrafter"/>
</dbReference>
<dbReference type="GO" id="GO:0031902">
    <property type="term" value="C:late endosome membrane"/>
    <property type="evidence" value="ECO:0007669"/>
    <property type="project" value="TreeGrafter"/>
</dbReference>
<dbReference type="InterPro" id="IPR051869">
    <property type="entry name" value="STARD3"/>
</dbReference>